<dbReference type="InterPro" id="IPR004843">
    <property type="entry name" value="Calcineurin-like_PHP"/>
</dbReference>
<dbReference type="Pfam" id="PF00149">
    <property type="entry name" value="Metallophos"/>
    <property type="match status" value="1"/>
</dbReference>
<accession>A0A398DBN7</accession>
<dbReference type="EMBL" id="QXIW01000027">
    <property type="protein sequence ID" value="RIE13006.1"/>
    <property type="molecule type" value="Genomic_DNA"/>
</dbReference>
<dbReference type="SUPFAM" id="SSF52540">
    <property type="entry name" value="P-loop containing nucleoside triphosphate hydrolases"/>
    <property type="match status" value="1"/>
</dbReference>
<dbReference type="Gene3D" id="3.40.50.300">
    <property type="entry name" value="P-loop containing nucleotide triphosphate hydrolases"/>
    <property type="match status" value="1"/>
</dbReference>
<evidence type="ECO:0000313" key="3">
    <source>
        <dbReference type="Proteomes" id="UP000266042"/>
    </source>
</evidence>
<dbReference type="InterPro" id="IPR006186">
    <property type="entry name" value="Ser/Thr-sp_prot-phosphatase"/>
</dbReference>
<dbReference type="PRINTS" id="PR00114">
    <property type="entry name" value="STPHPHTASE"/>
</dbReference>
<dbReference type="GO" id="GO:0016791">
    <property type="term" value="F:phosphatase activity"/>
    <property type="evidence" value="ECO:0007669"/>
    <property type="project" value="TreeGrafter"/>
</dbReference>
<dbReference type="InterPro" id="IPR029052">
    <property type="entry name" value="Metallo-depent_PP-like"/>
</dbReference>
<dbReference type="InterPro" id="IPR027417">
    <property type="entry name" value="P-loop_NTPase"/>
</dbReference>
<gene>
    <name evidence="2" type="ORF">SMC3_05440</name>
</gene>
<sequence length="428" mass="46081">MTTQFSGPSIVQGALVVLIGPSGSGKSTFAQQHFKPAQIVSSDACRAMVADDEADQAATTAAFAVLHCIVEQRLHAGRLTVVDATNVQAKARRPLLELAARYHRPSMAILFELPPQVCKERNRQRLDRVVGDFVVDRQHAQAPVSEGVLSHEGFDHVIVLHSVEEADAFGMPSHPSPTLWRDRAGSFDVIGDLHGCCDELLSLLRIMGYKVENPSSLIPHITAPEGRTAVFVGDFTDRGPDNVRTLLVVMAMVRSGAALTVLGNHDDKLLRALQGAPVKISNGLDHTLQELNAAGEEMQALVREFLDELPSHLVLDGGNLVVAHAGLPQDLHGIDSPRARDVALFGSPTGQRDDFGLKVLADWAHAYEGDAVVVWGHLPIAEAAWVGNTINIDTGCVHGGSLTALRYPERELVSVSAARVYSIPIKPL</sequence>
<reference evidence="2 3" key="1">
    <citation type="submission" date="2018-09" db="EMBL/GenBank/DDBJ databases">
        <title>Discovery and Ecogenomic Context for Candidatus Cryosericales, a Global Caldiserica Order Active in Thawing Permafrost.</title>
        <authorList>
            <person name="Martinez M.A."/>
            <person name="Woodcroft B.J."/>
            <person name="Ignacio Espinoza J.C."/>
            <person name="Zayed A."/>
            <person name="Singleton C.M."/>
            <person name="Boyd J."/>
            <person name="Li Y.-F."/>
            <person name="Purvine S."/>
            <person name="Maughan H."/>
            <person name="Hodgkins S.B."/>
            <person name="Anderson D."/>
            <person name="Sederholm M."/>
            <person name="Temperton B."/>
            <person name="Saleska S.R."/>
            <person name="Tyson G.W."/>
            <person name="Rich V.I."/>
        </authorList>
    </citation>
    <scope>NUCLEOTIDE SEQUENCE [LARGE SCALE GENOMIC DNA]</scope>
    <source>
        <strain evidence="2 3">SMC3</strain>
    </source>
</reference>
<dbReference type="InterPro" id="IPR050126">
    <property type="entry name" value="Ap4A_hydrolase"/>
</dbReference>
<dbReference type="InterPro" id="IPR041780">
    <property type="entry name" value="MPP_PrpE-like"/>
</dbReference>
<dbReference type="RefSeq" id="WP_119087759.1">
    <property type="nucleotide sequence ID" value="NZ_QXIV01000037.1"/>
</dbReference>
<feature type="domain" description="Calcineurin-like phosphoesterase" evidence="1">
    <location>
        <begin position="187"/>
        <end position="378"/>
    </location>
</feature>
<protein>
    <recommendedName>
        <fullName evidence="1">Calcineurin-like phosphoesterase domain-containing protein</fullName>
    </recommendedName>
</protein>
<dbReference type="Pfam" id="PF13671">
    <property type="entry name" value="AAA_33"/>
    <property type="match status" value="1"/>
</dbReference>
<dbReference type="GO" id="GO:0005737">
    <property type="term" value="C:cytoplasm"/>
    <property type="evidence" value="ECO:0007669"/>
    <property type="project" value="TreeGrafter"/>
</dbReference>
<dbReference type="PANTHER" id="PTHR42850:SF7">
    <property type="entry name" value="BIS(5'-NUCLEOSYL)-TETRAPHOSPHATASE PRPE [ASYMMETRICAL]"/>
    <property type="match status" value="1"/>
</dbReference>
<dbReference type="PANTHER" id="PTHR42850">
    <property type="entry name" value="METALLOPHOSPHOESTERASE"/>
    <property type="match status" value="1"/>
</dbReference>
<organism evidence="2 3">
    <name type="scientific">Candidatus Cryosericum hinesii</name>
    <dbReference type="NCBI Taxonomy" id="2290915"/>
    <lineage>
        <taxon>Bacteria</taxon>
        <taxon>Pseudomonadati</taxon>
        <taxon>Caldisericota/Cryosericota group</taxon>
        <taxon>Candidatus Cryosericota</taxon>
        <taxon>Candidatus Cryosericia</taxon>
        <taxon>Candidatus Cryosericales</taxon>
        <taxon>Candidatus Cryosericaceae</taxon>
        <taxon>Candidatus Cryosericum</taxon>
    </lineage>
</organism>
<dbReference type="CDD" id="cd07423">
    <property type="entry name" value="MPP_Prp_like"/>
    <property type="match status" value="1"/>
</dbReference>
<name>A0A398DBN7_9BACT</name>
<dbReference type="SUPFAM" id="SSF56300">
    <property type="entry name" value="Metallo-dependent phosphatases"/>
    <property type="match status" value="1"/>
</dbReference>
<evidence type="ECO:0000313" key="2">
    <source>
        <dbReference type="EMBL" id="RIE13006.1"/>
    </source>
</evidence>
<proteinExistence type="predicted"/>
<dbReference type="Gene3D" id="3.60.21.10">
    <property type="match status" value="1"/>
</dbReference>
<dbReference type="AlphaFoldDB" id="A0A398DBN7"/>
<evidence type="ECO:0000259" key="1">
    <source>
        <dbReference type="Pfam" id="PF00149"/>
    </source>
</evidence>
<dbReference type="Proteomes" id="UP000266042">
    <property type="component" value="Unassembled WGS sequence"/>
</dbReference>
<comment type="caution">
    <text evidence="2">The sequence shown here is derived from an EMBL/GenBank/DDBJ whole genome shotgun (WGS) entry which is preliminary data.</text>
</comment>